<sequence length="166" mass="17786">MRKLIALLLVIAIAVGGWWYASPLMTLKSMRDAGLAGDAEAVSAHIDYPALREDMKKEMSLLIARQAQTDPGPLGEAGTAFAQSIISPMVDRLITPESMAEMFDATRQAQGAPLPALGGEKELEIDRQSLNRFTARAEGEEAGLEFARDGLSWKLVGVDVGEGSSL</sequence>
<comment type="caution">
    <text evidence="1">The sequence shown here is derived from an EMBL/GenBank/DDBJ whole genome shotgun (WGS) entry which is preliminary data.</text>
</comment>
<evidence type="ECO:0000313" key="2">
    <source>
        <dbReference type="Proteomes" id="UP000578569"/>
    </source>
</evidence>
<evidence type="ECO:0000313" key="1">
    <source>
        <dbReference type="EMBL" id="MBB3763358.1"/>
    </source>
</evidence>
<protein>
    <recommendedName>
        <fullName evidence="3">DUF2939 domain-containing protein</fullName>
    </recommendedName>
</protein>
<dbReference type="InterPro" id="IPR021330">
    <property type="entry name" value="DUF2939"/>
</dbReference>
<reference evidence="1 2" key="1">
    <citation type="submission" date="2020-08" db="EMBL/GenBank/DDBJ databases">
        <title>Genomic Encyclopedia of Type Strains, Phase IV (KMG-IV): sequencing the most valuable type-strain genomes for metagenomic binning, comparative biology and taxonomic classification.</title>
        <authorList>
            <person name="Goeker M."/>
        </authorList>
    </citation>
    <scope>NUCLEOTIDE SEQUENCE [LARGE SCALE GENOMIC DNA]</scope>
    <source>
        <strain evidence="1 2">DSM 24194</strain>
    </source>
</reference>
<evidence type="ECO:0008006" key="3">
    <source>
        <dbReference type="Google" id="ProtNLM"/>
    </source>
</evidence>
<keyword evidence="2" id="KW-1185">Reference proteome</keyword>
<dbReference type="Proteomes" id="UP000578569">
    <property type="component" value="Unassembled WGS sequence"/>
</dbReference>
<dbReference type="AlphaFoldDB" id="A0A839YYG4"/>
<organism evidence="1 2">
    <name type="scientific">Sphingomicrobium lutaoense</name>
    <dbReference type="NCBI Taxonomy" id="515949"/>
    <lineage>
        <taxon>Bacteria</taxon>
        <taxon>Pseudomonadati</taxon>
        <taxon>Pseudomonadota</taxon>
        <taxon>Alphaproteobacteria</taxon>
        <taxon>Sphingomonadales</taxon>
        <taxon>Sphingomonadaceae</taxon>
        <taxon>Sphingomicrobium</taxon>
    </lineage>
</organism>
<gene>
    <name evidence="1" type="ORF">FHS50_000381</name>
</gene>
<accession>A0A839YYG4</accession>
<dbReference type="RefSeq" id="WP_183932711.1">
    <property type="nucleotide sequence ID" value="NZ_JACICF010000001.1"/>
</dbReference>
<dbReference type="Pfam" id="PF11159">
    <property type="entry name" value="DUF2939"/>
    <property type="match status" value="1"/>
</dbReference>
<proteinExistence type="predicted"/>
<name>A0A839YYG4_9SPHN</name>
<dbReference type="EMBL" id="JACICF010000001">
    <property type="protein sequence ID" value="MBB3763358.1"/>
    <property type="molecule type" value="Genomic_DNA"/>
</dbReference>